<dbReference type="FunFam" id="1.10.510.10:FF:000011">
    <property type="entry name" value="Non-specific serine/threonine protein kinase"/>
    <property type="match status" value="1"/>
</dbReference>
<dbReference type="InterPro" id="IPR036936">
    <property type="entry name" value="CRIB_dom_sf"/>
</dbReference>
<evidence type="ECO:0000256" key="1">
    <source>
        <dbReference type="ARBA" id="ARBA00004496"/>
    </source>
</evidence>
<evidence type="ECO:0000256" key="3">
    <source>
        <dbReference type="ARBA" id="ARBA00022490"/>
    </source>
</evidence>
<reference evidence="12" key="1">
    <citation type="submission" date="2020-11" db="EMBL/GenBank/DDBJ databases">
        <authorList>
            <person name="Tran Van P."/>
        </authorList>
    </citation>
    <scope>NUCLEOTIDE SEQUENCE</scope>
</reference>
<dbReference type="Pfam" id="PF00786">
    <property type="entry name" value="PBD"/>
    <property type="match status" value="1"/>
</dbReference>
<keyword evidence="3" id="KW-0963">Cytoplasm</keyword>
<dbReference type="GO" id="GO:0005737">
    <property type="term" value="C:cytoplasm"/>
    <property type="evidence" value="ECO:0007669"/>
    <property type="project" value="UniProtKB-SubCell"/>
</dbReference>
<dbReference type="InterPro" id="IPR017441">
    <property type="entry name" value="Protein_kinase_ATP_BS"/>
</dbReference>
<evidence type="ECO:0000256" key="9">
    <source>
        <dbReference type="PROSITE-ProRule" id="PRU10141"/>
    </source>
</evidence>
<dbReference type="SMART" id="SM00285">
    <property type="entry name" value="PBD"/>
    <property type="match status" value="1"/>
</dbReference>
<dbReference type="PROSITE" id="PS00108">
    <property type="entry name" value="PROTEIN_KINASE_ST"/>
    <property type="match status" value="1"/>
</dbReference>
<dbReference type="InterPro" id="IPR033923">
    <property type="entry name" value="PAK_BD"/>
</dbReference>
<keyword evidence="8 9" id="KW-0067">ATP-binding</keyword>
<dbReference type="Pfam" id="PF00069">
    <property type="entry name" value="Pkinase"/>
    <property type="match status" value="1"/>
</dbReference>
<feature type="region of interest" description="Disordered" evidence="10">
    <location>
        <begin position="1"/>
        <end position="29"/>
    </location>
</feature>
<dbReference type="AlphaFoldDB" id="A0A7R9CM16"/>
<dbReference type="InterPro" id="IPR008271">
    <property type="entry name" value="Ser/Thr_kinase_AS"/>
</dbReference>
<dbReference type="PROSITE" id="PS50011">
    <property type="entry name" value="PROTEIN_KINASE_DOM"/>
    <property type="match status" value="1"/>
</dbReference>
<organism evidence="12">
    <name type="scientific">Timema poppense</name>
    <name type="common">Walking stick</name>
    <dbReference type="NCBI Taxonomy" id="170557"/>
    <lineage>
        <taxon>Eukaryota</taxon>
        <taxon>Metazoa</taxon>
        <taxon>Ecdysozoa</taxon>
        <taxon>Arthropoda</taxon>
        <taxon>Hexapoda</taxon>
        <taxon>Insecta</taxon>
        <taxon>Pterygota</taxon>
        <taxon>Neoptera</taxon>
        <taxon>Polyneoptera</taxon>
        <taxon>Phasmatodea</taxon>
        <taxon>Timematodea</taxon>
        <taxon>Timematoidea</taxon>
        <taxon>Timematidae</taxon>
        <taxon>Timema</taxon>
    </lineage>
</organism>
<proteinExistence type="predicted"/>
<name>A0A7R9CM16_TIMPO</name>
<feature type="domain" description="Protein kinase" evidence="11">
    <location>
        <begin position="234"/>
        <end position="484"/>
    </location>
</feature>
<keyword evidence="7" id="KW-0418">Kinase</keyword>
<dbReference type="SUPFAM" id="SSF56112">
    <property type="entry name" value="Protein kinase-like (PK-like)"/>
    <property type="match status" value="1"/>
</dbReference>
<dbReference type="InterPro" id="IPR000095">
    <property type="entry name" value="CRIB_dom"/>
</dbReference>
<feature type="compositionally biased region" description="Basic and acidic residues" evidence="10">
    <location>
        <begin position="111"/>
        <end position="121"/>
    </location>
</feature>
<evidence type="ECO:0000256" key="4">
    <source>
        <dbReference type="ARBA" id="ARBA00022527"/>
    </source>
</evidence>
<dbReference type="EMBL" id="OD000671">
    <property type="protein sequence ID" value="CAD7398748.1"/>
    <property type="molecule type" value="Genomic_DNA"/>
</dbReference>
<dbReference type="InterPro" id="IPR011009">
    <property type="entry name" value="Kinase-like_dom_sf"/>
</dbReference>
<dbReference type="Gene3D" id="3.90.810.10">
    <property type="entry name" value="CRIB domain"/>
    <property type="match status" value="1"/>
</dbReference>
<protein>
    <recommendedName>
        <fullName evidence="2">non-specific serine/threonine protein kinase</fullName>
        <ecNumber evidence="2">2.7.11.1</ecNumber>
    </recommendedName>
</protein>
<dbReference type="Gene3D" id="3.30.200.20">
    <property type="entry name" value="Phosphorylase Kinase, domain 1"/>
    <property type="match status" value="1"/>
</dbReference>
<dbReference type="GO" id="GO:0004674">
    <property type="term" value="F:protein serine/threonine kinase activity"/>
    <property type="evidence" value="ECO:0007669"/>
    <property type="project" value="UniProtKB-KW"/>
</dbReference>
<keyword evidence="5" id="KW-0808">Transferase</keyword>
<dbReference type="InterPro" id="IPR051931">
    <property type="entry name" value="PAK3-like"/>
</dbReference>
<dbReference type="Gene3D" id="1.10.510.10">
    <property type="entry name" value="Transferase(Phosphotransferase) domain 1"/>
    <property type="match status" value="1"/>
</dbReference>
<evidence type="ECO:0000313" key="12">
    <source>
        <dbReference type="EMBL" id="CAD7398748.1"/>
    </source>
</evidence>
<keyword evidence="4" id="KW-0723">Serine/threonine-protein kinase</keyword>
<evidence type="ECO:0000259" key="11">
    <source>
        <dbReference type="PROSITE" id="PS50011"/>
    </source>
</evidence>
<feature type="region of interest" description="Disordered" evidence="10">
    <location>
        <begin position="109"/>
        <end position="158"/>
    </location>
</feature>
<dbReference type="PROSITE" id="PS00107">
    <property type="entry name" value="PROTEIN_KINASE_ATP"/>
    <property type="match status" value="1"/>
</dbReference>
<dbReference type="GO" id="GO:0005524">
    <property type="term" value="F:ATP binding"/>
    <property type="evidence" value="ECO:0007669"/>
    <property type="project" value="UniProtKB-UniRule"/>
</dbReference>
<evidence type="ECO:0000256" key="8">
    <source>
        <dbReference type="ARBA" id="ARBA00022840"/>
    </source>
</evidence>
<dbReference type="CDD" id="cd01093">
    <property type="entry name" value="CRIB_PAK_like"/>
    <property type="match status" value="1"/>
</dbReference>
<dbReference type="EC" id="2.7.11.1" evidence="2"/>
<evidence type="ECO:0000256" key="2">
    <source>
        <dbReference type="ARBA" id="ARBA00012513"/>
    </source>
</evidence>
<dbReference type="SMART" id="SM00220">
    <property type="entry name" value="S_TKc"/>
    <property type="match status" value="1"/>
</dbReference>
<comment type="subcellular location">
    <subcellularLocation>
        <location evidence="1">Cytoplasm</location>
    </subcellularLocation>
</comment>
<dbReference type="InterPro" id="IPR000719">
    <property type="entry name" value="Prot_kinase_dom"/>
</dbReference>
<dbReference type="FunFam" id="3.30.200.20:FF:000705">
    <property type="entry name" value="Non-specific serine/threonine protein kinase"/>
    <property type="match status" value="1"/>
</dbReference>
<feature type="binding site" evidence="9">
    <location>
        <position position="263"/>
    </location>
    <ligand>
        <name>ATP</name>
        <dbReference type="ChEBI" id="CHEBI:30616"/>
    </ligand>
</feature>
<accession>A0A7R9CM16</accession>
<evidence type="ECO:0000256" key="10">
    <source>
        <dbReference type="SAM" id="MobiDB-lite"/>
    </source>
</evidence>
<sequence>MSLNFGKFFSRRRQTSDGPSEIGPPTNVHHQYHVRRNQETGQLEGLPESWKRLINTQISKQEQNENPDATLQAIRFYSYSMKKKHTELFKPFLTEKEIKEEDEEILGCETSSKEDSLHSESSDSSGVILSTSPVPLPEKKRPPVPPKKPNRLVSGVKSSTAQNTFAALDEALNNLKMNCIGPEVQTETDKGKQETETGSPILRKKERVMHRMTDEEVFVELRRICHPGDPYKRFERSKELGAGASGTVFIARDTETNHRVAIKDIDLSKQPRKELILTEIQVMKEFNHENLVNFLDAYLIYDHLWVIMELLNGGPLTDVVTETVMKEGQIAAVCKEVLKAVNFLHQRGIIHRDIKSDNVLLGMDGTVKVTDFGFCANIIGDEKRQTMVGTPYWMAPEVVTRKQYGKKVDIWSLGIMAIEMIEGEPPYLKETPLRALYLIAAIGRPQIPRWNTLSKNFQDFLDKCLQVDVEQRSSAEELLRHPFLKDCMDLNTLTPLIRAAQKILQKAV</sequence>
<evidence type="ECO:0000256" key="6">
    <source>
        <dbReference type="ARBA" id="ARBA00022741"/>
    </source>
</evidence>
<keyword evidence="6 9" id="KW-0547">Nucleotide-binding</keyword>
<evidence type="ECO:0000256" key="7">
    <source>
        <dbReference type="ARBA" id="ARBA00022777"/>
    </source>
</evidence>
<dbReference type="PANTHER" id="PTHR45832">
    <property type="entry name" value="SERINE/THREONINE-PROTEIN KINASE SAMKA-RELATED-RELATED"/>
    <property type="match status" value="1"/>
</dbReference>
<evidence type="ECO:0000256" key="5">
    <source>
        <dbReference type="ARBA" id="ARBA00022679"/>
    </source>
</evidence>
<dbReference type="PANTHER" id="PTHR45832:SF21">
    <property type="entry name" value="NON-SPECIFIC SERINE_THREONINE PROTEIN KINASE"/>
    <property type="match status" value="1"/>
</dbReference>
<gene>
    <name evidence="12" type="ORF">TPSB3V08_LOCUS1855</name>
</gene>